<dbReference type="PROSITE" id="PS50885">
    <property type="entry name" value="HAMP"/>
    <property type="match status" value="1"/>
</dbReference>
<evidence type="ECO:0000313" key="7">
    <source>
        <dbReference type="EMBL" id="MBU9698125.1"/>
    </source>
</evidence>
<feature type="region of interest" description="Disordered" evidence="4">
    <location>
        <begin position="336"/>
        <end position="357"/>
    </location>
</feature>
<dbReference type="RefSeq" id="WP_161762254.1">
    <property type="nucleotide sequence ID" value="NZ_JAAATX020000006.1"/>
</dbReference>
<dbReference type="Pfam" id="PF00015">
    <property type="entry name" value="MCPsignal"/>
    <property type="match status" value="1"/>
</dbReference>
<evidence type="ECO:0000259" key="5">
    <source>
        <dbReference type="PROSITE" id="PS50111"/>
    </source>
</evidence>
<protein>
    <submittedName>
        <fullName evidence="7">PAS domain-containing protein</fullName>
    </submittedName>
</protein>
<dbReference type="InterPro" id="IPR004090">
    <property type="entry name" value="Chemotax_Me-accpt_rcpt"/>
</dbReference>
<feature type="compositionally biased region" description="Polar residues" evidence="4">
    <location>
        <begin position="336"/>
        <end position="356"/>
    </location>
</feature>
<dbReference type="SUPFAM" id="SSF58104">
    <property type="entry name" value="Methyl-accepting chemotaxis protein (MCP) signaling domain"/>
    <property type="match status" value="1"/>
</dbReference>
<dbReference type="InterPro" id="IPR051310">
    <property type="entry name" value="MCP_chemotaxis"/>
</dbReference>
<dbReference type="InterPro" id="IPR000014">
    <property type="entry name" value="PAS"/>
</dbReference>
<comment type="similarity">
    <text evidence="2">Belongs to the methyl-accepting chemotaxis (MCP) protein family.</text>
</comment>
<evidence type="ECO:0000259" key="6">
    <source>
        <dbReference type="PROSITE" id="PS50885"/>
    </source>
</evidence>
<feature type="domain" description="HAMP" evidence="6">
    <location>
        <begin position="233"/>
        <end position="286"/>
    </location>
</feature>
<keyword evidence="3" id="KW-0807">Transducer</keyword>
<dbReference type="SMART" id="SM00283">
    <property type="entry name" value="MA"/>
    <property type="match status" value="1"/>
</dbReference>
<evidence type="ECO:0000313" key="8">
    <source>
        <dbReference type="Proteomes" id="UP000731907"/>
    </source>
</evidence>
<dbReference type="InterPro" id="IPR003660">
    <property type="entry name" value="HAMP_dom"/>
</dbReference>
<reference evidence="7 8" key="1">
    <citation type="submission" date="2021-06" db="EMBL/GenBank/DDBJ databases">
        <title>Rhodobacteraceae bacterium strain HSP-20.</title>
        <authorList>
            <person name="Chen W.-M."/>
        </authorList>
    </citation>
    <scope>NUCLEOTIDE SEQUENCE [LARGE SCALE GENOMIC DNA]</scope>
    <source>
        <strain evidence="7 8">HSP-20</strain>
    </source>
</reference>
<dbReference type="PRINTS" id="PR00260">
    <property type="entry name" value="CHEMTRNSDUCR"/>
</dbReference>
<keyword evidence="1" id="KW-0145">Chemotaxis</keyword>
<dbReference type="Pfam" id="PF13188">
    <property type="entry name" value="PAS_8"/>
    <property type="match status" value="1"/>
</dbReference>
<dbReference type="EMBL" id="JAAATX020000006">
    <property type="protein sequence ID" value="MBU9698125.1"/>
    <property type="molecule type" value="Genomic_DNA"/>
</dbReference>
<dbReference type="PANTHER" id="PTHR43531:SF11">
    <property type="entry name" value="METHYL-ACCEPTING CHEMOTAXIS PROTEIN 3"/>
    <property type="match status" value="1"/>
</dbReference>
<dbReference type="InterPro" id="IPR035965">
    <property type="entry name" value="PAS-like_dom_sf"/>
</dbReference>
<dbReference type="Pfam" id="PF00672">
    <property type="entry name" value="HAMP"/>
    <property type="match status" value="1"/>
</dbReference>
<evidence type="ECO:0000256" key="2">
    <source>
        <dbReference type="ARBA" id="ARBA00029447"/>
    </source>
</evidence>
<evidence type="ECO:0000256" key="4">
    <source>
        <dbReference type="SAM" id="MobiDB-lite"/>
    </source>
</evidence>
<proteinExistence type="inferred from homology"/>
<dbReference type="Gene3D" id="1.10.287.950">
    <property type="entry name" value="Methyl-accepting chemotaxis protein"/>
    <property type="match status" value="1"/>
</dbReference>
<evidence type="ECO:0000256" key="1">
    <source>
        <dbReference type="ARBA" id="ARBA00022500"/>
    </source>
</evidence>
<dbReference type="CDD" id="cd11386">
    <property type="entry name" value="MCP_signal"/>
    <property type="match status" value="1"/>
</dbReference>
<dbReference type="Pfam" id="PF18575">
    <property type="entry name" value="HAMP_N3"/>
    <property type="match status" value="1"/>
</dbReference>
<dbReference type="InterPro" id="IPR004089">
    <property type="entry name" value="MCPsignal_dom"/>
</dbReference>
<feature type="domain" description="Methyl-accepting transducer" evidence="5">
    <location>
        <begin position="291"/>
        <end position="513"/>
    </location>
</feature>
<dbReference type="Proteomes" id="UP000731907">
    <property type="component" value="Unassembled WGS sequence"/>
</dbReference>
<dbReference type="Gene3D" id="3.30.450.20">
    <property type="entry name" value="PAS domain"/>
    <property type="match status" value="1"/>
</dbReference>
<name>A0ABS6J3K0_9RHOB</name>
<dbReference type="InterPro" id="IPR041395">
    <property type="entry name" value="McpB_HAMP_3rd"/>
</dbReference>
<keyword evidence="8" id="KW-1185">Reference proteome</keyword>
<accession>A0ABS6J3K0</accession>
<comment type="caution">
    <text evidence="7">The sequence shown here is derived from an EMBL/GenBank/DDBJ whole genome shotgun (WGS) entry which is preliminary data.</text>
</comment>
<gene>
    <name evidence="7" type="ORF">GU927_009695</name>
</gene>
<sequence>MTQAVTDSSLPHEELATFSARFNPMAVLDHLSNPVMVADTDMVVRFVNEAAYRMFEAIEEEIRRDLPHFTAREVVGKSIDLFHKNPAYQRRLMADLAKPHDGKFTVGGRRLAFRAIPHHDATGRTVGLFVEWQDLTALEENTQQIDRLMAELSRMSAAHKAGKIHDYMDETLFNPIFGDLVARVNQMVRDHISTKRKIITCAEAFARGDFDHPLERFTGDRVFINEAMDSIRDTFRRTIGEIEAMSIDIVEGRLDRDIRPDTFPGEFRQIADAFGRAYEGLNATFHEIGEQVTQVTATIEQIASSAQMLADNAQVASTSVDEISASAEETDAQVRANASSAKLASHRASSASNATTEGREKVIGMVQAMEAIRTSSDDIAKIIKVIDEIAFQTNLLALNAAVEAARAGQYGRGFAVVAQEVRNLAGRSARAARESGDLIEDAAQRVASGVSIADDTRRAFDRIAHDIAEVETLVSSIASSGDEQARAVAQITTSIGEVANSATATSGQAEQLAAGAAELQSSSEAMRAAIARFRLRAPARMADGTLDLSGMPAELMQQISAMLAGAGIDAAKVARRA</sequence>
<dbReference type="SUPFAM" id="SSF55785">
    <property type="entry name" value="PYP-like sensor domain (PAS domain)"/>
    <property type="match status" value="1"/>
</dbReference>
<dbReference type="PROSITE" id="PS50111">
    <property type="entry name" value="CHEMOTAXIS_TRANSDUC_2"/>
    <property type="match status" value="1"/>
</dbReference>
<dbReference type="PANTHER" id="PTHR43531">
    <property type="entry name" value="PROTEIN ICFG"/>
    <property type="match status" value="1"/>
</dbReference>
<organism evidence="7 8">
    <name type="scientific">Paragemmobacter amnigenus</name>
    <dbReference type="NCBI Taxonomy" id="2852097"/>
    <lineage>
        <taxon>Bacteria</taxon>
        <taxon>Pseudomonadati</taxon>
        <taxon>Pseudomonadota</taxon>
        <taxon>Alphaproteobacteria</taxon>
        <taxon>Rhodobacterales</taxon>
        <taxon>Paracoccaceae</taxon>
        <taxon>Paragemmobacter</taxon>
    </lineage>
</organism>
<evidence type="ECO:0000256" key="3">
    <source>
        <dbReference type="PROSITE-ProRule" id="PRU00284"/>
    </source>
</evidence>